<dbReference type="STRING" id="553467.SAMN04488063_0769"/>
<dbReference type="GO" id="GO:0006487">
    <property type="term" value="P:protein N-linked glycosylation"/>
    <property type="evidence" value="ECO:0007669"/>
    <property type="project" value="TreeGrafter"/>
</dbReference>
<dbReference type="Proteomes" id="UP000198876">
    <property type="component" value="Unassembled WGS sequence"/>
</dbReference>
<dbReference type="RefSeq" id="WP_092888618.1">
    <property type="nucleotide sequence ID" value="NZ_FOOQ01000001.1"/>
</dbReference>
<dbReference type="EMBL" id="FOOQ01000001">
    <property type="protein sequence ID" value="SFF91334.1"/>
    <property type="molecule type" value="Genomic_DNA"/>
</dbReference>
<evidence type="ECO:0000313" key="2">
    <source>
        <dbReference type="EMBL" id="SFF91334.1"/>
    </source>
</evidence>
<dbReference type="InterPro" id="IPR029044">
    <property type="entry name" value="Nucleotide-diphossugar_trans"/>
</dbReference>
<keyword evidence="3" id="KW-1185">Reference proteome</keyword>
<feature type="domain" description="Glycosyltransferase 2-like" evidence="1">
    <location>
        <begin position="7"/>
        <end position="126"/>
    </location>
</feature>
<dbReference type="Gene3D" id="3.90.550.10">
    <property type="entry name" value="Spore Coat Polysaccharide Biosynthesis Protein SpsA, Chain A"/>
    <property type="match status" value="1"/>
</dbReference>
<dbReference type="Pfam" id="PF00535">
    <property type="entry name" value="Glycos_transf_2"/>
    <property type="match status" value="1"/>
</dbReference>
<name>A0A1I2MIK5_9EURY</name>
<sequence>MTRTVGVVVPAYRPDPERLLSYVLSLRDELDPELVRIELDDPRPEVLERLRDAPDVVDVHAVSNRRGKGAAITAGFESLAPQVDVLAFADADGSTPAASLSDVVAPVRDGDAGLSVGSRRHPESDVVSHQTFARRRLGDGFAWLARRLLDVGLYDYQCGAKALTSVAWEDVRDHLYDPGFAWDIELIAVSDALGYRVVEVPVRWEDRPGSTVSPVETTLRLGRGLVVSRHRARIVGDDRLHELLETTRTDRPTLVDRLTESVEATEAD</sequence>
<protein>
    <submittedName>
        <fullName evidence="2">Glycosyl transferase family 2</fullName>
    </submittedName>
</protein>
<proteinExistence type="predicted"/>
<dbReference type="GO" id="GO:0016740">
    <property type="term" value="F:transferase activity"/>
    <property type="evidence" value="ECO:0007669"/>
    <property type="project" value="UniProtKB-KW"/>
</dbReference>
<organism evidence="2 3">
    <name type="scientific">Halopelagius inordinatus</name>
    <dbReference type="NCBI Taxonomy" id="553467"/>
    <lineage>
        <taxon>Archaea</taxon>
        <taxon>Methanobacteriati</taxon>
        <taxon>Methanobacteriota</taxon>
        <taxon>Stenosarchaea group</taxon>
        <taxon>Halobacteria</taxon>
        <taxon>Halobacteriales</taxon>
        <taxon>Haloferacaceae</taxon>
    </lineage>
</organism>
<dbReference type="PANTHER" id="PTHR10859">
    <property type="entry name" value="GLYCOSYL TRANSFERASE"/>
    <property type="match status" value="1"/>
</dbReference>
<dbReference type="OrthoDB" id="11098at2157"/>
<keyword evidence="2" id="KW-0808">Transferase</keyword>
<dbReference type="SUPFAM" id="SSF53448">
    <property type="entry name" value="Nucleotide-diphospho-sugar transferases"/>
    <property type="match status" value="1"/>
</dbReference>
<gene>
    <name evidence="2" type="ORF">SAMN04488063_0769</name>
</gene>
<evidence type="ECO:0000259" key="1">
    <source>
        <dbReference type="Pfam" id="PF00535"/>
    </source>
</evidence>
<dbReference type="PANTHER" id="PTHR10859:SF91">
    <property type="entry name" value="DOLICHYL-PHOSPHATE BETA-GLUCOSYLTRANSFERASE"/>
    <property type="match status" value="1"/>
</dbReference>
<dbReference type="InterPro" id="IPR001173">
    <property type="entry name" value="Glyco_trans_2-like"/>
</dbReference>
<dbReference type="AlphaFoldDB" id="A0A1I2MIK5"/>
<reference evidence="3" key="1">
    <citation type="submission" date="2016-10" db="EMBL/GenBank/DDBJ databases">
        <authorList>
            <person name="Varghese N."/>
            <person name="Submissions S."/>
        </authorList>
    </citation>
    <scope>NUCLEOTIDE SEQUENCE [LARGE SCALE GENOMIC DNA]</scope>
    <source>
        <strain evidence="3">CGMCC 1.7739</strain>
    </source>
</reference>
<accession>A0A1I2MIK5</accession>
<evidence type="ECO:0000313" key="3">
    <source>
        <dbReference type="Proteomes" id="UP000198876"/>
    </source>
</evidence>